<evidence type="ECO:0000313" key="1">
    <source>
        <dbReference type="EMBL" id="KAL0942037.1"/>
    </source>
</evidence>
<keyword evidence="2" id="KW-1185">Reference proteome</keyword>
<sequence>MAFKYVALAGATGSLGSVLLNALVSNGNFQITVLRRNDNNALPVGVKSQVVDFDSSNALITAMKGQDVLIDATSTLDARLSIRLMEAAAAAGVKRIIASEFSADPTNVKTRSLPVFKGKAEAHEHLKALAADGRITYTAISNNAFLDWKLRIGLMNIDLANKKVNLMNDGNVKFYWTLLSSVADAVINSLLRSEETKNRICYIFNTYKSQAEMADLAKEALGHEGWQITQTDTEKAFLEASKNWDAGNISFQVIGDMIRYANSTPEYSPKLKTDHNELLGVQELTDFDIRQLMKEIAGELRKA</sequence>
<gene>
    <name evidence="1" type="ORF">CTRU02_204800</name>
</gene>
<evidence type="ECO:0000313" key="2">
    <source>
        <dbReference type="Proteomes" id="UP000805649"/>
    </source>
</evidence>
<name>A0ACC3ZDP9_COLTU</name>
<proteinExistence type="predicted"/>
<dbReference type="EMBL" id="VUJX02000002">
    <property type="protein sequence ID" value="KAL0942037.1"/>
    <property type="molecule type" value="Genomic_DNA"/>
</dbReference>
<protein>
    <submittedName>
        <fullName evidence="1">Bifunctional pinoresinol-lariciresinol reductase</fullName>
    </submittedName>
</protein>
<accession>A0ACC3ZDP9</accession>
<organism evidence="1 2">
    <name type="scientific">Colletotrichum truncatum</name>
    <name type="common">Anthracnose fungus</name>
    <name type="synonym">Colletotrichum capsici</name>
    <dbReference type="NCBI Taxonomy" id="5467"/>
    <lineage>
        <taxon>Eukaryota</taxon>
        <taxon>Fungi</taxon>
        <taxon>Dikarya</taxon>
        <taxon>Ascomycota</taxon>
        <taxon>Pezizomycotina</taxon>
        <taxon>Sordariomycetes</taxon>
        <taxon>Hypocreomycetidae</taxon>
        <taxon>Glomerellales</taxon>
        <taxon>Glomerellaceae</taxon>
        <taxon>Colletotrichum</taxon>
        <taxon>Colletotrichum truncatum species complex</taxon>
    </lineage>
</organism>
<reference evidence="1 2" key="1">
    <citation type="journal article" date="2020" name="Phytopathology">
        <title>Genome Sequence Resources of Colletotrichum truncatum, C. plurivorum, C. musicola, and C. sojae: Four Species Pathogenic to Soybean (Glycine max).</title>
        <authorList>
            <person name="Rogerio F."/>
            <person name="Boufleur T.R."/>
            <person name="Ciampi-Guillardi M."/>
            <person name="Sukno S.A."/>
            <person name="Thon M.R."/>
            <person name="Massola Junior N.S."/>
            <person name="Baroncelli R."/>
        </authorList>
    </citation>
    <scope>NUCLEOTIDE SEQUENCE [LARGE SCALE GENOMIC DNA]</scope>
    <source>
        <strain evidence="1 2">CMES1059</strain>
    </source>
</reference>
<dbReference type="Proteomes" id="UP000805649">
    <property type="component" value="Unassembled WGS sequence"/>
</dbReference>
<comment type="caution">
    <text evidence="1">The sequence shown here is derived from an EMBL/GenBank/DDBJ whole genome shotgun (WGS) entry which is preliminary data.</text>
</comment>